<dbReference type="SUPFAM" id="SSF46785">
    <property type="entry name" value="Winged helix' DNA-binding domain"/>
    <property type="match status" value="1"/>
</dbReference>
<evidence type="ECO:0000259" key="6">
    <source>
        <dbReference type="PROSITE" id="PS50949"/>
    </source>
</evidence>
<organism evidence="7 8">
    <name type="scientific">Actinoplanes derwentensis</name>
    <dbReference type="NCBI Taxonomy" id="113562"/>
    <lineage>
        <taxon>Bacteria</taxon>
        <taxon>Bacillati</taxon>
        <taxon>Actinomycetota</taxon>
        <taxon>Actinomycetes</taxon>
        <taxon>Micromonosporales</taxon>
        <taxon>Micromonosporaceae</taxon>
        <taxon>Actinoplanes</taxon>
    </lineage>
</organism>
<dbReference type="OrthoDB" id="4336542at2"/>
<gene>
    <name evidence="7" type="ORF">SAMN04489716_8158</name>
</gene>
<dbReference type="Pfam" id="PF00155">
    <property type="entry name" value="Aminotran_1_2"/>
    <property type="match status" value="1"/>
</dbReference>
<reference evidence="7 8" key="1">
    <citation type="submission" date="2016-10" db="EMBL/GenBank/DDBJ databases">
        <authorList>
            <person name="de Groot N.N."/>
        </authorList>
    </citation>
    <scope>NUCLEOTIDE SEQUENCE [LARGE SCALE GENOMIC DNA]</scope>
    <source>
        <strain evidence="7 8">DSM 43941</strain>
    </source>
</reference>
<dbReference type="CDD" id="cd07377">
    <property type="entry name" value="WHTH_GntR"/>
    <property type="match status" value="1"/>
</dbReference>
<dbReference type="Proteomes" id="UP000198688">
    <property type="component" value="Chromosome I"/>
</dbReference>
<sequence length="448" mass="46519">MAEQYQVSGESAAEISASIESGVVRGDWIAGAALPSVRVLAGALHVSPATVAKAYQELRQRGVIETEGRRGTRVRARPAVAVSRAGSLVPAPPGLRDLSTGEPDLRLLPSLAPALTAAGAADDPPRGYVSAVTMPELVDAARVRLTAEGIPVGDADLVVTSGALDSIERVLVAHLRSGDAVAVEDPGWAGVIDLLAALGLRVLPVAVDRHGPDPGAMENALRAGARAVIVTVRAQNPTGATVSAERAGQLRTLLSAHPGVVVIEDDHAAELAEREAHCIGPVTGSWAFIRSASKPFGPDLRIAVLAGDETTVARVAGRMRIGMGWVSTVLQRLLLWLWQDPEVTGQVAGAARAYGERRRELRAALWAEGVEAHGDTGINVWIPVPDETRAITVLRDRGYAVAPGAIFRIDSPPGIRVTISTLEGGEAADLAGAVAAAIHPAGAAHPMR</sequence>
<evidence type="ECO:0000256" key="2">
    <source>
        <dbReference type="ARBA" id="ARBA00022898"/>
    </source>
</evidence>
<dbReference type="PANTHER" id="PTHR46577">
    <property type="entry name" value="HTH-TYPE TRANSCRIPTIONAL REGULATORY PROTEIN GABR"/>
    <property type="match status" value="1"/>
</dbReference>
<dbReference type="GO" id="GO:0003677">
    <property type="term" value="F:DNA binding"/>
    <property type="evidence" value="ECO:0007669"/>
    <property type="project" value="UniProtKB-KW"/>
</dbReference>
<dbReference type="InterPro" id="IPR036390">
    <property type="entry name" value="WH_DNA-bd_sf"/>
</dbReference>
<dbReference type="RefSeq" id="WP_092553772.1">
    <property type="nucleotide sequence ID" value="NZ_BOMJ01000022.1"/>
</dbReference>
<dbReference type="STRING" id="113562.SAMN04489716_8158"/>
<comment type="similarity">
    <text evidence="1">In the C-terminal section; belongs to the class-I pyridoxal-phosphate-dependent aminotransferase family.</text>
</comment>
<accession>A0A1H2D636</accession>
<dbReference type="PROSITE" id="PS50949">
    <property type="entry name" value="HTH_GNTR"/>
    <property type="match status" value="1"/>
</dbReference>
<dbReference type="AlphaFoldDB" id="A0A1H2D636"/>
<evidence type="ECO:0000256" key="4">
    <source>
        <dbReference type="ARBA" id="ARBA00023125"/>
    </source>
</evidence>
<keyword evidence="4 7" id="KW-0238">DNA-binding</keyword>
<dbReference type="Pfam" id="PF00392">
    <property type="entry name" value="GntR"/>
    <property type="match status" value="1"/>
</dbReference>
<evidence type="ECO:0000256" key="1">
    <source>
        <dbReference type="ARBA" id="ARBA00005384"/>
    </source>
</evidence>
<feature type="domain" description="HTH gntR-type" evidence="6">
    <location>
        <begin position="9"/>
        <end position="77"/>
    </location>
</feature>
<proteinExistence type="inferred from homology"/>
<keyword evidence="7" id="KW-0808">Transferase</keyword>
<protein>
    <submittedName>
        <fullName evidence="7">DNA-binding transcriptional regulator, MocR family, contains an aminotransferase domain</fullName>
    </submittedName>
</protein>
<keyword evidence="2" id="KW-0663">Pyridoxal phosphate</keyword>
<dbReference type="InterPro" id="IPR015421">
    <property type="entry name" value="PyrdxlP-dep_Trfase_major"/>
</dbReference>
<dbReference type="Gene3D" id="3.40.640.10">
    <property type="entry name" value="Type I PLP-dependent aspartate aminotransferase-like (Major domain)"/>
    <property type="match status" value="1"/>
</dbReference>
<keyword evidence="3" id="KW-0805">Transcription regulation</keyword>
<evidence type="ECO:0000313" key="8">
    <source>
        <dbReference type="Proteomes" id="UP000198688"/>
    </source>
</evidence>
<name>A0A1H2D636_9ACTN</name>
<dbReference type="InterPro" id="IPR000524">
    <property type="entry name" value="Tscrpt_reg_HTH_GntR"/>
</dbReference>
<dbReference type="PANTHER" id="PTHR46577:SF1">
    <property type="entry name" value="HTH-TYPE TRANSCRIPTIONAL REGULATORY PROTEIN GABR"/>
    <property type="match status" value="1"/>
</dbReference>
<evidence type="ECO:0000256" key="3">
    <source>
        <dbReference type="ARBA" id="ARBA00023015"/>
    </source>
</evidence>
<dbReference type="InterPro" id="IPR004839">
    <property type="entry name" value="Aminotransferase_I/II_large"/>
</dbReference>
<dbReference type="SUPFAM" id="SSF53383">
    <property type="entry name" value="PLP-dependent transferases"/>
    <property type="match status" value="1"/>
</dbReference>
<dbReference type="EMBL" id="LT629758">
    <property type="protein sequence ID" value="SDT77922.1"/>
    <property type="molecule type" value="Genomic_DNA"/>
</dbReference>
<dbReference type="SMART" id="SM00345">
    <property type="entry name" value="HTH_GNTR"/>
    <property type="match status" value="1"/>
</dbReference>
<keyword evidence="8" id="KW-1185">Reference proteome</keyword>
<dbReference type="GO" id="GO:0003700">
    <property type="term" value="F:DNA-binding transcription factor activity"/>
    <property type="evidence" value="ECO:0007669"/>
    <property type="project" value="InterPro"/>
</dbReference>
<dbReference type="GO" id="GO:0030170">
    <property type="term" value="F:pyridoxal phosphate binding"/>
    <property type="evidence" value="ECO:0007669"/>
    <property type="project" value="InterPro"/>
</dbReference>
<dbReference type="GO" id="GO:0008483">
    <property type="term" value="F:transaminase activity"/>
    <property type="evidence" value="ECO:0007669"/>
    <property type="project" value="UniProtKB-KW"/>
</dbReference>
<keyword evidence="5" id="KW-0804">Transcription</keyword>
<dbReference type="InterPro" id="IPR015424">
    <property type="entry name" value="PyrdxlP-dep_Trfase"/>
</dbReference>
<evidence type="ECO:0000313" key="7">
    <source>
        <dbReference type="EMBL" id="SDT77922.1"/>
    </source>
</evidence>
<keyword evidence="7" id="KW-0032">Aminotransferase</keyword>
<dbReference type="InterPro" id="IPR051446">
    <property type="entry name" value="HTH_trans_reg/aminotransferase"/>
</dbReference>
<dbReference type="Gene3D" id="1.10.10.10">
    <property type="entry name" value="Winged helix-like DNA-binding domain superfamily/Winged helix DNA-binding domain"/>
    <property type="match status" value="1"/>
</dbReference>
<dbReference type="CDD" id="cd00609">
    <property type="entry name" value="AAT_like"/>
    <property type="match status" value="1"/>
</dbReference>
<evidence type="ECO:0000256" key="5">
    <source>
        <dbReference type="ARBA" id="ARBA00023163"/>
    </source>
</evidence>
<dbReference type="InterPro" id="IPR036388">
    <property type="entry name" value="WH-like_DNA-bd_sf"/>
</dbReference>